<dbReference type="SUPFAM" id="SSF52540">
    <property type="entry name" value="P-loop containing nucleoside triphosphate hydrolases"/>
    <property type="match status" value="1"/>
</dbReference>
<evidence type="ECO:0000256" key="8">
    <source>
        <dbReference type="ARBA" id="ARBA00022884"/>
    </source>
</evidence>
<feature type="binding site" evidence="10">
    <location>
        <position position="301"/>
    </location>
    <ligand>
        <name>Zn(2+)</name>
        <dbReference type="ChEBI" id="CHEBI:29105"/>
    </ligand>
</feature>
<comment type="subcellular location">
    <subcellularLocation>
        <location evidence="10">Cytoplasm</location>
    </subcellularLocation>
</comment>
<feature type="binding site" evidence="10">
    <location>
        <position position="294"/>
    </location>
    <ligand>
        <name>Zn(2+)</name>
        <dbReference type="ChEBI" id="CHEBI:29105"/>
    </ligand>
</feature>
<dbReference type="PROSITE" id="PS51721">
    <property type="entry name" value="G_CP"/>
    <property type="match status" value="1"/>
</dbReference>
<reference evidence="14" key="1">
    <citation type="submission" date="2020-07" db="EMBL/GenBank/DDBJ databases">
        <title>Huge and variable diversity of episymbiotic CPR bacteria and DPANN archaea in groundwater ecosystems.</title>
        <authorList>
            <person name="He C.Y."/>
            <person name="Keren R."/>
            <person name="Whittaker M."/>
            <person name="Farag I.F."/>
            <person name="Doudna J."/>
            <person name="Cate J.H.D."/>
            <person name="Banfield J.F."/>
        </authorList>
    </citation>
    <scope>NUCLEOTIDE SEQUENCE</scope>
    <source>
        <strain evidence="14">NC_groundwater_1520_Pr4_B-0.1um_53_5</strain>
    </source>
</reference>
<feature type="domain" description="EngC GTPase" evidence="12">
    <location>
        <begin position="122"/>
        <end position="269"/>
    </location>
</feature>
<dbReference type="AlphaFoldDB" id="A0A933I9S4"/>
<comment type="function">
    <text evidence="10">One of several proteins that assist in the late maturation steps of the functional core of the 30S ribosomal subunit. Helps release RbfA from mature subunits. May play a role in the assembly of ribosomal proteins into the subunit. Circularly permuted GTPase that catalyzes slow GTP hydrolysis, GTPase activity is stimulated by the 30S ribosomal subunit.</text>
</comment>
<dbReference type="Pfam" id="PF03193">
    <property type="entry name" value="RsgA_GTPase"/>
    <property type="match status" value="1"/>
</dbReference>
<dbReference type="InterPro" id="IPR030378">
    <property type="entry name" value="G_CP_dom"/>
</dbReference>
<evidence type="ECO:0000256" key="11">
    <source>
        <dbReference type="SAM" id="MobiDB-lite"/>
    </source>
</evidence>
<dbReference type="PANTHER" id="PTHR32120:SF10">
    <property type="entry name" value="SMALL RIBOSOMAL SUBUNIT BIOGENESIS GTPASE RSGA"/>
    <property type="match status" value="1"/>
</dbReference>
<keyword evidence="5 10" id="KW-0547">Nucleotide-binding</keyword>
<sequence length="368" mass="40789">MDLLTLGWDDHFEHNFKLLVSTLPENKNLLPGRVAAVHLSLVRVLTEPGELELAVSGKLRDKIALNDLPEKWLTGIPAVGDWVVFDHDPANRSGTIKAILPRKNCFTRNRAGTLTEQQAMAANIDAVFIVGVLNDKLNFSRLERYLVSARNCGARPVIVLNKSDLCPDPAEKQKEAEQAANGIPVAVISAGLDRGLEKLWEYLPEGGTCVFVGSSGVGKSTIINRLTGTDSLATGELSDYKDQGRHITSSRNLFLLPNKRMVIDTPGLREMQLWAGGDGLSQTFEDIENLARSCRFNDCRHAGEPGCAVKSAIESGILNPSRYKSYQKMHRELAAHKKRQAMKNKITEHRSSQKKTRNGQRRETLEEE</sequence>
<comment type="subunit">
    <text evidence="10">Monomer. Associates with 30S ribosomal subunit, binds 16S rRNA.</text>
</comment>
<feature type="binding site" evidence="10">
    <location>
        <begin position="213"/>
        <end position="221"/>
    </location>
    <ligand>
        <name>GTP</name>
        <dbReference type="ChEBI" id="CHEBI:37565"/>
    </ligand>
</feature>
<dbReference type="HAMAP" id="MF_01820">
    <property type="entry name" value="GTPase_RsgA"/>
    <property type="match status" value="1"/>
</dbReference>
<dbReference type="EMBL" id="JACQXR010000101">
    <property type="protein sequence ID" value="MBI4727106.1"/>
    <property type="molecule type" value="Genomic_DNA"/>
</dbReference>
<evidence type="ECO:0000256" key="6">
    <source>
        <dbReference type="ARBA" id="ARBA00022801"/>
    </source>
</evidence>
<dbReference type="PROSITE" id="PS50936">
    <property type="entry name" value="ENGC_GTPASE"/>
    <property type="match status" value="1"/>
</dbReference>
<evidence type="ECO:0000259" key="12">
    <source>
        <dbReference type="PROSITE" id="PS50936"/>
    </source>
</evidence>
<evidence type="ECO:0000256" key="5">
    <source>
        <dbReference type="ARBA" id="ARBA00022741"/>
    </source>
</evidence>
<dbReference type="GO" id="GO:0003924">
    <property type="term" value="F:GTPase activity"/>
    <property type="evidence" value="ECO:0007669"/>
    <property type="project" value="UniProtKB-UniRule"/>
</dbReference>
<feature type="region of interest" description="Disordered" evidence="11">
    <location>
        <begin position="338"/>
        <end position="368"/>
    </location>
</feature>
<evidence type="ECO:0000256" key="3">
    <source>
        <dbReference type="ARBA" id="ARBA00022723"/>
    </source>
</evidence>
<feature type="binding site" evidence="10">
    <location>
        <position position="307"/>
    </location>
    <ligand>
        <name>Zn(2+)</name>
        <dbReference type="ChEBI" id="CHEBI:29105"/>
    </ligand>
</feature>
<dbReference type="PANTHER" id="PTHR32120">
    <property type="entry name" value="SMALL RIBOSOMAL SUBUNIT BIOGENESIS GTPASE RSGA"/>
    <property type="match status" value="1"/>
</dbReference>
<keyword evidence="1 10" id="KW-0963">Cytoplasm</keyword>
<dbReference type="GO" id="GO:0042274">
    <property type="term" value="P:ribosomal small subunit biogenesis"/>
    <property type="evidence" value="ECO:0007669"/>
    <property type="project" value="UniProtKB-UniRule"/>
</dbReference>
<gene>
    <name evidence="10 14" type="primary">rsgA</name>
    <name evidence="14" type="ORF">HY768_07775</name>
</gene>
<dbReference type="GO" id="GO:0005525">
    <property type="term" value="F:GTP binding"/>
    <property type="evidence" value="ECO:0007669"/>
    <property type="project" value="UniProtKB-UniRule"/>
</dbReference>
<dbReference type="EC" id="3.6.1.-" evidence="10"/>
<dbReference type="GO" id="GO:0019843">
    <property type="term" value="F:rRNA binding"/>
    <property type="evidence" value="ECO:0007669"/>
    <property type="project" value="UniProtKB-KW"/>
</dbReference>
<feature type="domain" description="CP-type G" evidence="13">
    <location>
        <begin position="114"/>
        <end position="271"/>
    </location>
</feature>
<evidence type="ECO:0000259" key="13">
    <source>
        <dbReference type="PROSITE" id="PS51721"/>
    </source>
</evidence>
<evidence type="ECO:0000313" key="14">
    <source>
        <dbReference type="EMBL" id="MBI4727106.1"/>
    </source>
</evidence>
<evidence type="ECO:0000256" key="7">
    <source>
        <dbReference type="ARBA" id="ARBA00022833"/>
    </source>
</evidence>
<comment type="caution">
    <text evidence="14">The sequence shown here is derived from an EMBL/GenBank/DDBJ whole genome shotgun (WGS) entry which is preliminary data.</text>
</comment>
<dbReference type="InterPro" id="IPR004881">
    <property type="entry name" value="Ribosome_biogen_GTPase_RsgA"/>
</dbReference>
<feature type="binding site" evidence="10">
    <location>
        <position position="299"/>
    </location>
    <ligand>
        <name>Zn(2+)</name>
        <dbReference type="ChEBI" id="CHEBI:29105"/>
    </ligand>
</feature>
<feature type="binding site" evidence="10">
    <location>
        <begin position="161"/>
        <end position="164"/>
    </location>
    <ligand>
        <name>GTP</name>
        <dbReference type="ChEBI" id="CHEBI:37565"/>
    </ligand>
</feature>
<dbReference type="GO" id="GO:0046872">
    <property type="term" value="F:metal ion binding"/>
    <property type="evidence" value="ECO:0007669"/>
    <property type="project" value="UniProtKB-KW"/>
</dbReference>
<dbReference type="Proteomes" id="UP000736328">
    <property type="component" value="Unassembled WGS sequence"/>
</dbReference>
<dbReference type="InterPro" id="IPR027417">
    <property type="entry name" value="P-loop_NTPase"/>
</dbReference>
<dbReference type="CDD" id="cd01854">
    <property type="entry name" value="YjeQ_EngC"/>
    <property type="match status" value="1"/>
</dbReference>
<keyword evidence="9 10" id="KW-0342">GTP-binding</keyword>
<keyword evidence="4 10" id="KW-0699">rRNA-binding</keyword>
<dbReference type="NCBIfam" id="TIGR00157">
    <property type="entry name" value="ribosome small subunit-dependent GTPase A"/>
    <property type="match status" value="1"/>
</dbReference>
<keyword evidence="7 10" id="KW-0862">Zinc</keyword>
<keyword evidence="3 10" id="KW-0479">Metal-binding</keyword>
<name>A0A933I9S4_UNCT6</name>
<protein>
    <recommendedName>
        <fullName evidence="10">Small ribosomal subunit biogenesis GTPase RsgA</fullName>
        <ecNumber evidence="10">3.6.1.-</ecNumber>
    </recommendedName>
</protein>
<comment type="similarity">
    <text evidence="10">Belongs to the TRAFAC class YlqF/YawG GTPase family. RsgA subfamily.</text>
</comment>
<dbReference type="Gene3D" id="1.10.40.50">
    <property type="entry name" value="Probable gtpase engc, domain 3"/>
    <property type="match status" value="1"/>
</dbReference>
<keyword evidence="6 10" id="KW-0378">Hydrolase</keyword>
<evidence type="ECO:0000256" key="10">
    <source>
        <dbReference type="HAMAP-Rule" id="MF_01820"/>
    </source>
</evidence>
<organism evidence="14 15">
    <name type="scientific">candidate division TA06 bacterium</name>
    <dbReference type="NCBI Taxonomy" id="2250710"/>
    <lineage>
        <taxon>Bacteria</taxon>
        <taxon>Bacteria division TA06</taxon>
    </lineage>
</organism>
<comment type="cofactor">
    <cofactor evidence="10">
        <name>Zn(2+)</name>
        <dbReference type="ChEBI" id="CHEBI:29105"/>
    </cofactor>
    <text evidence="10">Binds 1 zinc ion per subunit.</text>
</comment>
<keyword evidence="2 10" id="KW-0690">Ribosome biogenesis</keyword>
<dbReference type="Gene3D" id="3.40.50.300">
    <property type="entry name" value="P-loop containing nucleotide triphosphate hydrolases"/>
    <property type="match status" value="1"/>
</dbReference>
<dbReference type="GO" id="GO:0005737">
    <property type="term" value="C:cytoplasm"/>
    <property type="evidence" value="ECO:0007669"/>
    <property type="project" value="UniProtKB-SubCell"/>
</dbReference>
<dbReference type="InterPro" id="IPR010914">
    <property type="entry name" value="RsgA_GTPase_dom"/>
</dbReference>
<evidence type="ECO:0000256" key="9">
    <source>
        <dbReference type="ARBA" id="ARBA00023134"/>
    </source>
</evidence>
<keyword evidence="8 10" id="KW-0694">RNA-binding</keyword>
<evidence type="ECO:0000256" key="2">
    <source>
        <dbReference type="ARBA" id="ARBA00022517"/>
    </source>
</evidence>
<evidence type="ECO:0000256" key="1">
    <source>
        <dbReference type="ARBA" id="ARBA00022490"/>
    </source>
</evidence>
<accession>A0A933I9S4</accession>
<evidence type="ECO:0000313" key="15">
    <source>
        <dbReference type="Proteomes" id="UP000736328"/>
    </source>
</evidence>
<evidence type="ECO:0000256" key="4">
    <source>
        <dbReference type="ARBA" id="ARBA00022730"/>
    </source>
</evidence>
<proteinExistence type="inferred from homology"/>